<organism evidence="1 2">
    <name type="scientific">Odoribacter laneus YIT 12061</name>
    <dbReference type="NCBI Taxonomy" id="742817"/>
    <lineage>
        <taxon>Bacteria</taxon>
        <taxon>Pseudomonadati</taxon>
        <taxon>Bacteroidota</taxon>
        <taxon>Bacteroidia</taxon>
        <taxon>Bacteroidales</taxon>
        <taxon>Odoribacteraceae</taxon>
        <taxon>Odoribacter</taxon>
    </lineage>
</organism>
<protein>
    <submittedName>
        <fullName evidence="1">Uncharacterized protein</fullName>
    </submittedName>
</protein>
<sequence length="132" mass="15165">MGAIDLNRIAVCMGKVIKLLSELQPMISNGNDVYEHKEDFCCIAYMCRVGILDRIENNSYMRNPILNIRIPTGIFSSRKETINSGLNLTVGKLKELVSKDIVTENYVEDILNRRGIFYQYEDILPDNFKRSL</sequence>
<dbReference type="AlphaFoldDB" id="H1DD95"/>
<dbReference type="EMBL" id="ADMC01000002">
    <property type="protein sequence ID" value="EHP50904.1"/>
    <property type="molecule type" value="Genomic_DNA"/>
</dbReference>
<reference evidence="1 2" key="1">
    <citation type="submission" date="2012-01" db="EMBL/GenBank/DDBJ databases">
        <title>The Genome Sequence of Odoribacter laneus YIT 12061.</title>
        <authorList>
            <consortium name="The Broad Institute Genome Sequencing Platform"/>
            <person name="Earl A."/>
            <person name="Ward D."/>
            <person name="Feldgarden M."/>
            <person name="Gevers D."/>
            <person name="Morotomi M."/>
            <person name="Young S.K."/>
            <person name="Zeng Q."/>
            <person name="Gargeya S."/>
            <person name="Fitzgerald M."/>
            <person name="Haas B."/>
            <person name="Abouelleil A."/>
            <person name="Alvarado L."/>
            <person name="Arachchi H.M."/>
            <person name="Berlin A."/>
            <person name="Chapman S.B."/>
            <person name="Gearin G."/>
            <person name="Goldberg J."/>
            <person name="Griggs A."/>
            <person name="Gujja S."/>
            <person name="Hansen M."/>
            <person name="Heiman D."/>
            <person name="Howarth C."/>
            <person name="Larimer J."/>
            <person name="Lui A."/>
            <person name="MacDonald P.J.P."/>
            <person name="McCowen C."/>
            <person name="Montmayeur A."/>
            <person name="Murphy C."/>
            <person name="Neiman D."/>
            <person name="Pearson M."/>
            <person name="Priest M."/>
            <person name="Roberts A."/>
            <person name="Saif S."/>
            <person name="Shea T."/>
            <person name="Sisk P."/>
            <person name="Stolte C."/>
            <person name="Sykes S."/>
            <person name="Wortman J."/>
            <person name="Nusbaum C."/>
            <person name="Birren B."/>
        </authorList>
    </citation>
    <scope>NUCLEOTIDE SEQUENCE [LARGE SCALE GENOMIC DNA]</scope>
    <source>
        <strain evidence="1 2">YIT 12061</strain>
    </source>
</reference>
<proteinExistence type="predicted"/>
<name>H1DD95_9BACT</name>
<dbReference type="HOGENOM" id="CLU_1914912_0_0_10"/>
<dbReference type="RefSeq" id="WP_009135385.1">
    <property type="nucleotide sequence ID" value="NZ_JH594596.1"/>
</dbReference>
<evidence type="ECO:0000313" key="1">
    <source>
        <dbReference type="EMBL" id="EHP50904.1"/>
    </source>
</evidence>
<accession>H1DD95</accession>
<dbReference type="Proteomes" id="UP000004892">
    <property type="component" value="Unassembled WGS sequence"/>
</dbReference>
<gene>
    <name evidence="1" type="ORF">HMPREF9449_00231</name>
</gene>
<dbReference type="STRING" id="742817.HMPREF9449_00231"/>
<comment type="caution">
    <text evidence="1">The sequence shown here is derived from an EMBL/GenBank/DDBJ whole genome shotgun (WGS) entry which is preliminary data.</text>
</comment>
<dbReference type="GeneID" id="98067892"/>
<evidence type="ECO:0000313" key="2">
    <source>
        <dbReference type="Proteomes" id="UP000004892"/>
    </source>
</evidence>
<keyword evidence="2" id="KW-1185">Reference proteome</keyword>